<proteinExistence type="inferred from homology"/>
<dbReference type="InterPro" id="IPR052017">
    <property type="entry name" value="TSUP"/>
</dbReference>
<feature type="transmembrane region" description="Helical" evidence="8">
    <location>
        <begin position="196"/>
        <end position="214"/>
    </location>
</feature>
<keyword evidence="5 8" id="KW-0812">Transmembrane</keyword>
<evidence type="ECO:0000256" key="7">
    <source>
        <dbReference type="ARBA" id="ARBA00023136"/>
    </source>
</evidence>
<reference evidence="9 10" key="1">
    <citation type="submission" date="2017-10" db="EMBL/GenBank/DDBJ databases">
        <title>Nyctiphanis sp. nov., isolated from the stomach of the euphausiid Nyctiphanes simplex (Hansen, 1911) in the Gulf of California.</title>
        <authorList>
            <person name="Gomez-Gil B."/>
            <person name="Aguilar-Mendez M."/>
            <person name="Lopez-Cortes A."/>
            <person name="Gomez-Gutierrez J."/>
            <person name="Roque A."/>
            <person name="Lang E."/>
            <person name="Gonzalez-Castillo A."/>
        </authorList>
    </citation>
    <scope>NUCLEOTIDE SEQUENCE [LARGE SCALE GENOMIC DNA]</scope>
    <source>
        <strain evidence="9 10">CAIM 600</strain>
    </source>
</reference>
<feature type="transmembrane region" description="Helical" evidence="8">
    <location>
        <begin position="224"/>
        <end position="240"/>
    </location>
</feature>
<feature type="transmembrane region" description="Helical" evidence="8">
    <location>
        <begin position="95"/>
        <end position="114"/>
    </location>
</feature>
<gene>
    <name evidence="9" type="ORF">CS022_21715</name>
</gene>
<dbReference type="InterPro" id="IPR002781">
    <property type="entry name" value="TM_pro_TauE-like"/>
</dbReference>
<dbReference type="Proteomes" id="UP000290287">
    <property type="component" value="Unassembled WGS sequence"/>
</dbReference>
<evidence type="ECO:0000256" key="4">
    <source>
        <dbReference type="ARBA" id="ARBA00022475"/>
    </source>
</evidence>
<keyword evidence="4 8" id="KW-1003">Cell membrane</keyword>
<evidence type="ECO:0000256" key="8">
    <source>
        <dbReference type="RuleBase" id="RU363041"/>
    </source>
</evidence>
<dbReference type="AlphaFoldDB" id="A0A4V1LSB9"/>
<feature type="transmembrane region" description="Helical" evidence="8">
    <location>
        <begin position="6"/>
        <end position="30"/>
    </location>
</feature>
<feature type="transmembrane region" description="Helical" evidence="8">
    <location>
        <begin position="67"/>
        <end position="88"/>
    </location>
</feature>
<comment type="caution">
    <text evidence="9">The sequence shown here is derived from an EMBL/GenBank/DDBJ whole genome shotgun (WGS) entry which is preliminary data.</text>
</comment>
<accession>A0A4V1LSB9</accession>
<feature type="transmembrane region" description="Helical" evidence="8">
    <location>
        <begin position="126"/>
        <end position="154"/>
    </location>
</feature>
<comment type="subcellular location">
    <subcellularLocation>
        <location evidence="1 8">Cell membrane</location>
        <topology evidence="1 8">Multi-pass membrane protein</topology>
    </subcellularLocation>
</comment>
<keyword evidence="3" id="KW-0813">Transport</keyword>
<dbReference type="OrthoDB" id="9801058at2"/>
<protein>
    <recommendedName>
        <fullName evidence="8">Probable membrane transporter protein</fullName>
    </recommendedName>
</protein>
<dbReference type="RefSeq" id="WP_129123997.1">
    <property type="nucleotide sequence ID" value="NZ_PEIB01000040.1"/>
</dbReference>
<evidence type="ECO:0000313" key="9">
    <source>
        <dbReference type="EMBL" id="RXJ71158.1"/>
    </source>
</evidence>
<comment type="similarity">
    <text evidence="2 8">Belongs to the 4-toluene sulfonate uptake permease (TSUP) (TC 2.A.102) family.</text>
</comment>
<sequence>MEPSTIFILLACFITGISKFSVGGMGMVILPLMMLVFPGPEALAVIVPLYCLTDMVAISTYRKNINWGLLIKLLPLCAVGVLGGAIMLKGIDTQLFITVVGITILLLLLLSFWLDYFPLPVFTNKYAVWIAGPVVGFISMVANAAGPLMGLFLLEQKMEKQAFVSTRCWFFMTTNLLKLIALASIGLINIDTIEMSLVGIPALLLGMWIGYLIVDRLPQRQFKILVRIAISISALNLLFLKGK</sequence>
<evidence type="ECO:0000256" key="2">
    <source>
        <dbReference type="ARBA" id="ARBA00009142"/>
    </source>
</evidence>
<organism evidence="9 10">
    <name type="scientific">Veronia nyctiphanis</name>
    <dbReference type="NCBI Taxonomy" id="1278244"/>
    <lineage>
        <taxon>Bacteria</taxon>
        <taxon>Pseudomonadati</taxon>
        <taxon>Pseudomonadota</taxon>
        <taxon>Gammaproteobacteria</taxon>
        <taxon>Vibrionales</taxon>
        <taxon>Vibrionaceae</taxon>
        <taxon>Veronia</taxon>
    </lineage>
</organism>
<dbReference type="EMBL" id="PEIB01000040">
    <property type="protein sequence ID" value="RXJ71158.1"/>
    <property type="molecule type" value="Genomic_DNA"/>
</dbReference>
<keyword evidence="6 8" id="KW-1133">Transmembrane helix</keyword>
<dbReference type="GO" id="GO:0005886">
    <property type="term" value="C:plasma membrane"/>
    <property type="evidence" value="ECO:0007669"/>
    <property type="project" value="UniProtKB-SubCell"/>
</dbReference>
<dbReference type="PANTHER" id="PTHR30269:SF37">
    <property type="entry name" value="MEMBRANE TRANSPORTER PROTEIN"/>
    <property type="match status" value="1"/>
</dbReference>
<dbReference type="Pfam" id="PF01925">
    <property type="entry name" value="TauE"/>
    <property type="match status" value="1"/>
</dbReference>
<evidence type="ECO:0000256" key="3">
    <source>
        <dbReference type="ARBA" id="ARBA00022448"/>
    </source>
</evidence>
<evidence type="ECO:0000313" key="10">
    <source>
        <dbReference type="Proteomes" id="UP000290287"/>
    </source>
</evidence>
<dbReference type="PANTHER" id="PTHR30269">
    <property type="entry name" value="TRANSMEMBRANE PROTEIN YFCA"/>
    <property type="match status" value="1"/>
</dbReference>
<feature type="transmembrane region" description="Helical" evidence="8">
    <location>
        <begin position="166"/>
        <end position="190"/>
    </location>
</feature>
<evidence type="ECO:0000256" key="5">
    <source>
        <dbReference type="ARBA" id="ARBA00022692"/>
    </source>
</evidence>
<evidence type="ECO:0000256" key="6">
    <source>
        <dbReference type="ARBA" id="ARBA00022989"/>
    </source>
</evidence>
<evidence type="ECO:0000256" key="1">
    <source>
        <dbReference type="ARBA" id="ARBA00004651"/>
    </source>
</evidence>
<keyword evidence="7 8" id="KW-0472">Membrane</keyword>
<keyword evidence="10" id="KW-1185">Reference proteome</keyword>
<name>A0A4V1LSB9_9GAMM</name>